<feature type="chain" id="PRO_5001871439" description="OmpA-like domain-containing protein" evidence="7">
    <location>
        <begin position="23"/>
        <end position="318"/>
    </location>
</feature>
<dbReference type="EMBL" id="AVCK01000055">
    <property type="protein sequence ID" value="KFN41920.1"/>
    <property type="molecule type" value="Genomic_DNA"/>
</dbReference>
<feature type="coiled-coil region" evidence="5">
    <location>
        <begin position="106"/>
        <end position="187"/>
    </location>
</feature>
<dbReference type="RefSeq" id="WP_052575428.1">
    <property type="nucleotide sequence ID" value="NZ_AVCK01000055.1"/>
</dbReference>
<comment type="caution">
    <text evidence="9">The sequence shown here is derived from an EMBL/GenBank/DDBJ whole genome shotgun (WGS) entry which is preliminary data.</text>
</comment>
<dbReference type="InterPro" id="IPR006665">
    <property type="entry name" value="OmpA-like"/>
</dbReference>
<name>A0A091BBZ5_9GAMM</name>
<dbReference type="PRINTS" id="PR01023">
    <property type="entry name" value="NAFLGMOTY"/>
</dbReference>
<dbReference type="CDD" id="cd07185">
    <property type="entry name" value="OmpA_C-like"/>
    <property type="match status" value="1"/>
</dbReference>
<reference evidence="9 10" key="1">
    <citation type="submission" date="2013-09" db="EMBL/GenBank/DDBJ databases">
        <title>Genome sequencing of Arenimonas metalli.</title>
        <authorList>
            <person name="Chen F."/>
            <person name="Wang G."/>
        </authorList>
    </citation>
    <scope>NUCLEOTIDE SEQUENCE [LARGE SCALE GENOMIC DNA]</scope>
    <source>
        <strain evidence="9 10">CF5-1</strain>
    </source>
</reference>
<dbReference type="GO" id="GO:0009279">
    <property type="term" value="C:cell outer membrane"/>
    <property type="evidence" value="ECO:0007669"/>
    <property type="project" value="UniProtKB-SubCell"/>
</dbReference>
<evidence type="ECO:0000256" key="6">
    <source>
        <dbReference type="SAM" id="MobiDB-lite"/>
    </source>
</evidence>
<dbReference type="PANTHER" id="PTHR30329">
    <property type="entry name" value="STATOR ELEMENT OF FLAGELLAR MOTOR COMPLEX"/>
    <property type="match status" value="1"/>
</dbReference>
<dbReference type="STRING" id="1384056.N787_03915"/>
<keyword evidence="10" id="KW-1185">Reference proteome</keyword>
<gene>
    <name evidence="9" type="ORF">N787_03915</name>
</gene>
<evidence type="ECO:0000313" key="10">
    <source>
        <dbReference type="Proteomes" id="UP000029393"/>
    </source>
</evidence>
<evidence type="ECO:0000256" key="1">
    <source>
        <dbReference type="ARBA" id="ARBA00004442"/>
    </source>
</evidence>
<dbReference type="Gene3D" id="3.30.1330.60">
    <property type="entry name" value="OmpA-like domain"/>
    <property type="match status" value="1"/>
</dbReference>
<sequence>MRPYLIPLLLAALLAAPAAVQAQSAAEHEQAVARLVAELRDLESDPSLADLAGLERLKARQAVAAAQEAKRRDRAHSVRIAGLRIAAARAAAEADLLAGQSQQLDRERDQIMIEASQREAEQARRETERLRLQGLAREEAIQRELEATAAAQTIALEAAEAETAQARKLAQARAREAELARKEAELAAAVAGGDITDAPAPPSRREGGRTIYTLAGNAFGSGSASLTASAQASLRTLAASLPAGGAIRIEGHTDSQGADAANQALSKRRADAVLRALQDAGVSAGRLSASGKGEASPVADNASADGRARNRRVEIIVE</sequence>
<dbReference type="InterPro" id="IPR036737">
    <property type="entry name" value="OmpA-like_sf"/>
</dbReference>
<keyword evidence="5" id="KW-0175">Coiled coil</keyword>
<dbReference type="PRINTS" id="PR01021">
    <property type="entry name" value="OMPADOMAIN"/>
</dbReference>
<dbReference type="eggNOG" id="COG2885">
    <property type="taxonomic scope" value="Bacteria"/>
</dbReference>
<feature type="domain" description="OmpA-like" evidence="8">
    <location>
        <begin position="206"/>
        <end position="318"/>
    </location>
</feature>
<evidence type="ECO:0000256" key="3">
    <source>
        <dbReference type="ARBA" id="ARBA00023237"/>
    </source>
</evidence>
<organism evidence="9 10">
    <name type="scientific">Arenimonas metalli CF5-1</name>
    <dbReference type="NCBI Taxonomy" id="1384056"/>
    <lineage>
        <taxon>Bacteria</taxon>
        <taxon>Pseudomonadati</taxon>
        <taxon>Pseudomonadota</taxon>
        <taxon>Gammaproteobacteria</taxon>
        <taxon>Lysobacterales</taxon>
        <taxon>Lysobacteraceae</taxon>
        <taxon>Arenimonas</taxon>
    </lineage>
</organism>
<dbReference type="InterPro" id="IPR050330">
    <property type="entry name" value="Bact_OuterMem_StrucFunc"/>
</dbReference>
<dbReference type="PATRIC" id="fig|1384056.3.peg.2301"/>
<dbReference type="Pfam" id="PF00691">
    <property type="entry name" value="OmpA"/>
    <property type="match status" value="1"/>
</dbReference>
<feature type="region of interest" description="Disordered" evidence="6">
    <location>
        <begin position="285"/>
        <end position="310"/>
    </location>
</feature>
<dbReference type="Proteomes" id="UP000029393">
    <property type="component" value="Unassembled WGS sequence"/>
</dbReference>
<dbReference type="AlphaFoldDB" id="A0A091BBZ5"/>
<keyword evidence="3" id="KW-0998">Cell outer membrane</keyword>
<dbReference type="PROSITE" id="PS51123">
    <property type="entry name" value="OMPA_2"/>
    <property type="match status" value="1"/>
</dbReference>
<feature type="signal peptide" evidence="7">
    <location>
        <begin position="1"/>
        <end position="22"/>
    </location>
</feature>
<evidence type="ECO:0000256" key="7">
    <source>
        <dbReference type="SAM" id="SignalP"/>
    </source>
</evidence>
<dbReference type="OrthoDB" id="5976031at2"/>
<proteinExistence type="predicted"/>
<dbReference type="PANTHER" id="PTHR30329:SF21">
    <property type="entry name" value="LIPOPROTEIN YIAD-RELATED"/>
    <property type="match status" value="1"/>
</dbReference>
<evidence type="ECO:0000259" key="8">
    <source>
        <dbReference type="PROSITE" id="PS51123"/>
    </source>
</evidence>
<accession>A0A091BBZ5</accession>
<dbReference type="SUPFAM" id="SSF103088">
    <property type="entry name" value="OmpA-like"/>
    <property type="match status" value="1"/>
</dbReference>
<comment type="subcellular location">
    <subcellularLocation>
        <location evidence="1">Cell outer membrane</location>
    </subcellularLocation>
</comment>
<dbReference type="InterPro" id="IPR006664">
    <property type="entry name" value="OMP_bac"/>
</dbReference>
<evidence type="ECO:0000313" key="9">
    <source>
        <dbReference type="EMBL" id="KFN41920.1"/>
    </source>
</evidence>
<evidence type="ECO:0000256" key="2">
    <source>
        <dbReference type="ARBA" id="ARBA00023136"/>
    </source>
</evidence>
<evidence type="ECO:0000256" key="4">
    <source>
        <dbReference type="PROSITE-ProRule" id="PRU00473"/>
    </source>
</evidence>
<keyword evidence="2 4" id="KW-0472">Membrane</keyword>
<protein>
    <recommendedName>
        <fullName evidence="8">OmpA-like domain-containing protein</fullName>
    </recommendedName>
</protein>
<keyword evidence="7" id="KW-0732">Signal</keyword>
<evidence type="ECO:0000256" key="5">
    <source>
        <dbReference type="SAM" id="Coils"/>
    </source>
</evidence>